<evidence type="ECO:0000256" key="1">
    <source>
        <dbReference type="SAM" id="Phobius"/>
    </source>
</evidence>
<organism evidence="2 3">
    <name type="scientific">Engystomops pustulosus</name>
    <name type="common">Tungara frog</name>
    <name type="synonym">Physalaemus pustulosus</name>
    <dbReference type="NCBI Taxonomy" id="76066"/>
    <lineage>
        <taxon>Eukaryota</taxon>
        <taxon>Metazoa</taxon>
        <taxon>Chordata</taxon>
        <taxon>Craniata</taxon>
        <taxon>Vertebrata</taxon>
        <taxon>Euteleostomi</taxon>
        <taxon>Amphibia</taxon>
        <taxon>Batrachia</taxon>
        <taxon>Anura</taxon>
        <taxon>Neobatrachia</taxon>
        <taxon>Hyloidea</taxon>
        <taxon>Leptodactylidae</taxon>
        <taxon>Leiuperinae</taxon>
        <taxon>Engystomops</taxon>
    </lineage>
</organism>
<keyword evidence="3" id="KW-1185">Reference proteome</keyword>
<dbReference type="Proteomes" id="UP000824782">
    <property type="component" value="Unassembled WGS sequence"/>
</dbReference>
<keyword evidence="1" id="KW-0812">Transmembrane</keyword>
<gene>
    <name evidence="2" type="ORF">GDO81_015555</name>
</gene>
<feature type="transmembrane region" description="Helical" evidence="1">
    <location>
        <begin position="7"/>
        <end position="25"/>
    </location>
</feature>
<dbReference type="EMBL" id="WNYA01000007">
    <property type="protein sequence ID" value="KAG8561985.1"/>
    <property type="molecule type" value="Genomic_DNA"/>
</dbReference>
<comment type="caution">
    <text evidence="2">The sequence shown here is derived from an EMBL/GenBank/DDBJ whole genome shotgun (WGS) entry which is preliminary data.</text>
</comment>
<keyword evidence="1" id="KW-1133">Transmembrane helix</keyword>
<keyword evidence="1" id="KW-0472">Membrane</keyword>
<accession>A0AAV7AMI0</accession>
<feature type="transmembrane region" description="Helical" evidence="1">
    <location>
        <begin position="37"/>
        <end position="62"/>
    </location>
</feature>
<evidence type="ECO:0000313" key="3">
    <source>
        <dbReference type="Proteomes" id="UP000824782"/>
    </source>
</evidence>
<dbReference type="AlphaFoldDB" id="A0AAV7AMI0"/>
<name>A0AAV7AMI0_ENGPU</name>
<evidence type="ECO:0000313" key="2">
    <source>
        <dbReference type="EMBL" id="KAG8561985.1"/>
    </source>
</evidence>
<reference evidence="2" key="1">
    <citation type="thesis" date="2020" institute="ProQuest LLC" country="789 East Eisenhower Parkway, Ann Arbor, MI, USA">
        <title>Comparative Genomics and Chromosome Evolution.</title>
        <authorList>
            <person name="Mudd A.B."/>
        </authorList>
    </citation>
    <scope>NUCLEOTIDE SEQUENCE</scope>
    <source>
        <strain evidence="2">237g6f4</strain>
        <tissue evidence="2">Blood</tissue>
    </source>
</reference>
<protein>
    <submittedName>
        <fullName evidence="2">Uncharacterized protein</fullName>
    </submittedName>
</protein>
<proteinExistence type="predicted"/>
<sequence>MNHSQYLGIYHAAHFGFTTFSYMVNPTNSLQLSTCSIFLWFSFFLFFYNFIIFFLFFACSAGKSQNQNANKRSLILLPLWKFFLSCT</sequence>